<gene>
    <name evidence="2" type="ORF">I0D00_03770</name>
</gene>
<comment type="caution">
    <text evidence="2">The sequence shown here is derived from an EMBL/GenBank/DDBJ whole genome shotgun (WGS) entry which is preliminary data.</text>
</comment>
<protein>
    <submittedName>
        <fullName evidence="2">DUF2790 domain-containing protein</fullName>
    </submittedName>
</protein>
<feature type="signal peptide" evidence="1">
    <location>
        <begin position="1"/>
        <end position="19"/>
    </location>
</feature>
<keyword evidence="3" id="KW-1185">Reference proteome</keyword>
<dbReference type="InterPro" id="IPR021245">
    <property type="entry name" value="DUF2790"/>
</dbReference>
<organism evidence="2 3">
    <name type="scientific">Pseudomonas lalucatii</name>
    <dbReference type="NCBI Taxonomy" id="1424203"/>
    <lineage>
        <taxon>Bacteria</taxon>
        <taxon>Pseudomonadati</taxon>
        <taxon>Pseudomonadota</taxon>
        <taxon>Gammaproteobacteria</taxon>
        <taxon>Pseudomonadales</taxon>
        <taxon>Pseudomonadaceae</taxon>
        <taxon>Pseudomonas</taxon>
    </lineage>
</organism>
<dbReference type="RefSeq" id="WP_213638414.1">
    <property type="nucleotide sequence ID" value="NZ_JADPMV010000001.1"/>
</dbReference>
<accession>A0ABS5PX33</accession>
<evidence type="ECO:0000256" key="1">
    <source>
        <dbReference type="SAM" id="SignalP"/>
    </source>
</evidence>
<name>A0ABS5PX33_9PSED</name>
<dbReference type="Proteomes" id="UP001196601">
    <property type="component" value="Unassembled WGS sequence"/>
</dbReference>
<evidence type="ECO:0000313" key="2">
    <source>
        <dbReference type="EMBL" id="MBS7661070.1"/>
    </source>
</evidence>
<dbReference type="EMBL" id="JADPMV010000001">
    <property type="protein sequence ID" value="MBS7661070.1"/>
    <property type="molecule type" value="Genomic_DNA"/>
</dbReference>
<feature type="chain" id="PRO_5047291003" evidence="1">
    <location>
        <begin position="20"/>
        <end position="75"/>
    </location>
</feature>
<sequence length="75" mass="8504">MKNKAWLLSWVLLSPLVMADEPQTYHYGMPLDVAEVLSTSVPQGCQVVETSMIYKDSKGETHTLTYLRHGEDCPY</sequence>
<keyword evidence="1" id="KW-0732">Signal</keyword>
<evidence type="ECO:0000313" key="3">
    <source>
        <dbReference type="Proteomes" id="UP001196601"/>
    </source>
</evidence>
<reference evidence="2 3" key="1">
    <citation type="journal article" date="2021" name="Syst. Appl. Microbiol.">
        <title>Pseudomonas lalucatii sp. nov. isolated from Vallgornera, a karstic cave in Mallorca, Western Mediterranean.</title>
        <authorList>
            <person name="Busquets A."/>
            <person name="Mulet M."/>
            <person name="Gomila M."/>
            <person name="Garcia-Valdes E."/>
        </authorList>
    </citation>
    <scope>NUCLEOTIDE SEQUENCE [LARGE SCALE GENOMIC DNA]</scope>
    <source>
        <strain evidence="2 3">R1b54</strain>
    </source>
</reference>
<proteinExistence type="predicted"/>
<dbReference type="Pfam" id="PF10976">
    <property type="entry name" value="DUF2790"/>
    <property type="match status" value="1"/>
</dbReference>
<dbReference type="Gene3D" id="2.30.140.50">
    <property type="entry name" value="Protein of unknown function DUF2790"/>
    <property type="match status" value="1"/>
</dbReference>